<reference evidence="4" key="1">
    <citation type="submission" date="2014-11" db="EMBL/GenBank/DDBJ databases">
        <authorList>
            <person name="Geib S."/>
        </authorList>
    </citation>
    <scope>NUCLEOTIDE SEQUENCE</scope>
</reference>
<reference evidence="4" key="2">
    <citation type="journal article" date="2015" name="Gigascience">
        <title>Reconstructing a comprehensive transcriptome assembly of a white-pupal translocated strain of the pest fruit fly Bactrocera cucurbitae.</title>
        <authorList>
            <person name="Sim S.B."/>
            <person name="Calla B."/>
            <person name="Hall B."/>
            <person name="DeRego T."/>
            <person name="Geib S.M."/>
        </authorList>
    </citation>
    <scope>NUCLEOTIDE SEQUENCE</scope>
</reference>
<feature type="region of interest" description="Disordered" evidence="1">
    <location>
        <begin position="1"/>
        <end position="53"/>
    </location>
</feature>
<dbReference type="Gene3D" id="3.30.70.330">
    <property type="match status" value="1"/>
</dbReference>
<feature type="region of interest" description="Disordered" evidence="1">
    <location>
        <begin position="72"/>
        <end position="105"/>
    </location>
</feature>
<evidence type="ECO:0000256" key="1">
    <source>
        <dbReference type="SAM" id="MobiDB-lite"/>
    </source>
</evidence>
<dbReference type="InterPro" id="IPR035979">
    <property type="entry name" value="RBD_domain_sf"/>
</dbReference>
<dbReference type="InterPro" id="IPR032675">
    <property type="entry name" value="LRR_dom_sf"/>
</dbReference>
<name>A0A0A1XAF4_ZEUCU</name>
<dbReference type="GO" id="GO:0016973">
    <property type="term" value="P:poly(A)+ mRNA export from nucleus"/>
    <property type="evidence" value="ECO:0007669"/>
    <property type="project" value="TreeGrafter"/>
</dbReference>
<dbReference type="PROSITE" id="PS51450">
    <property type="entry name" value="LRR"/>
    <property type="match status" value="1"/>
</dbReference>
<dbReference type="Pfam" id="PF24048">
    <property type="entry name" value="LRR_NXF1-5"/>
    <property type="match status" value="1"/>
</dbReference>
<accession>A0A0A1XAF4</accession>
<dbReference type="PANTHER" id="PTHR10662">
    <property type="entry name" value="NUCLEAR RNA EXPORT FACTOR"/>
    <property type="match status" value="1"/>
</dbReference>
<dbReference type="SUPFAM" id="SSF52058">
    <property type="entry name" value="L domain-like"/>
    <property type="match status" value="1"/>
</dbReference>
<dbReference type="AlphaFoldDB" id="A0A0A1XAF4"/>
<feature type="compositionally biased region" description="Basic residues" evidence="1">
    <location>
        <begin position="94"/>
        <end position="104"/>
    </location>
</feature>
<dbReference type="EMBL" id="GBXI01006195">
    <property type="protein sequence ID" value="JAD08097.1"/>
    <property type="molecule type" value="Transcribed_RNA"/>
</dbReference>
<feature type="domain" description="NXF1/2/3/5-like leucine-rich repeat" evidence="3">
    <location>
        <begin position="213"/>
        <end position="332"/>
    </location>
</feature>
<gene>
    <name evidence="4" type="primary">sbr_2</name>
    <name evidence="4" type="ORF">g.4809</name>
</gene>
<feature type="domain" description="Nuclear RNA export factor Tap RNA-binding" evidence="2">
    <location>
        <begin position="117"/>
        <end position="195"/>
    </location>
</feature>
<dbReference type="SUPFAM" id="SSF54928">
    <property type="entry name" value="RNA-binding domain, RBD"/>
    <property type="match status" value="1"/>
</dbReference>
<evidence type="ECO:0000259" key="3">
    <source>
        <dbReference type="Pfam" id="PF24048"/>
    </source>
</evidence>
<dbReference type="InterPro" id="IPR012677">
    <property type="entry name" value="Nucleotide-bd_a/b_plait_sf"/>
</dbReference>
<dbReference type="InterPro" id="IPR057125">
    <property type="entry name" value="NXF1/2/3/5-like_LRR"/>
</dbReference>
<dbReference type="InterPro" id="IPR030217">
    <property type="entry name" value="NXF_fam"/>
</dbReference>
<dbReference type="GO" id="GO:0005737">
    <property type="term" value="C:cytoplasm"/>
    <property type="evidence" value="ECO:0007669"/>
    <property type="project" value="InterPro"/>
</dbReference>
<dbReference type="Pfam" id="PF09162">
    <property type="entry name" value="Tap-RNA_bind"/>
    <property type="match status" value="1"/>
</dbReference>
<dbReference type="InterPro" id="IPR001611">
    <property type="entry name" value="Leu-rich_rpt"/>
</dbReference>
<dbReference type="PANTHER" id="PTHR10662:SF22">
    <property type="entry name" value="NUCLEAR RNA EXPORT FACTOR 1"/>
    <property type="match status" value="1"/>
</dbReference>
<evidence type="ECO:0000313" key="4">
    <source>
        <dbReference type="EMBL" id="JAD08097.1"/>
    </source>
</evidence>
<dbReference type="Gene3D" id="3.80.10.10">
    <property type="entry name" value="Ribonuclease Inhibitor"/>
    <property type="match status" value="1"/>
</dbReference>
<protein>
    <submittedName>
        <fullName evidence="4">Nuclear RNA export factor 1</fullName>
    </submittedName>
</protein>
<dbReference type="GO" id="GO:0003723">
    <property type="term" value="F:RNA binding"/>
    <property type="evidence" value="ECO:0007669"/>
    <property type="project" value="InterPro"/>
</dbReference>
<sequence>MPKRGGRANMNGPSGSRFVAFNDLDDRDDRDRDRERDNPRKDRNTRRVSFKPSLLQYSGGIKRRMAEIAIRSHLEDDEDMGDMPGSSKPDNTRRKGSPIPRKKFGNAMHLSKSPFGWYQISINNGQRYAKEELVNVLQRAIQPEQLIPLYWRSEKNYISFFVDDHRVAVRLDGLERAVQMPDGFRPYLRVRPSCPSTPVNDQLKARMQVVMAKRYNAQTKALDMSSFHTDPDFRGIFCGIFRTPVMAAAIEIMEKNIPDLVALNLNNNNLSSMEAFKNAHTRLPNLRILYLAENRIPTATHLIALRHVPLIELVLKNNGLCGRYKDNAHYVRYTSY</sequence>
<proteinExistence type="predicted"/>
<feature type="compositionally biased region" description="Basic and acidic residues" evidence="1">
    <location>
        <begin position="27"/>
        <end position="42"/>
    </location>
</feature>
<organism evidence="4">
    <name type="scientific">Zeugodacus cucurbitae</name>
    <name type="common">Melon fruit fly</name>
    <name type="synonym">Bactrocera cucurbitae</name>
    <dbReference type="NCBI Taxonomy" id="28588"/>
    <lineage>
        <taxon>Eukaryota</taxon>
        <taxon>Metazoa</taxon>
        <taxon>Ecdysozoa</taxon>
        <taxon>Arthropoda</taxon>
        <taxon>Hexapoda</taxon>
        <taxon>Insecta</taxon>
        <taxon>Pterygota</taxon>
        <taxon>Neoptera</taxon>
        <taxon>Endopterygota</taxon>
        <taxon>Diptera</taxon>
        <taxon>Brachycera</taxon>
        <taxon>Muscomorpha</taxon>
        <taxon>Tephritoidea</taxon>
        <taxon>Tephritidae</taxon>
        <taxon>Zeugodacus</taxon>
        <taxon>Zeugodacus</taxon>
    </lineage>
</organism>
<dbReference type="GO" id="GO:0005634">
    <property type="term" value="C:nucleus"/>
    <property type="evidence" value="ECO:0007669"/>
    <property type="project" value="TreeGrafter"/>
</dbReference>
<evidence type="ECO:0000259" key="2">
    <source>
        <dbReference type="Pfam" id="PF09162"/>
    </source>
</evidence>
<dbReference type="InterPro" id="IPR015245">
    <property type="entry name" value="Tap_RNA-bd"/>
</dbReference>